<dbReference type="PROSITE" id="PS00107">
    <property type="entry name" value="PROTEIN_KINASE_ATP"/>
    <property type="match status" value="1"/>
</dbReference>
<dbReference type="SUPFAM" id="SSF56112">
    <property type="entry name" value="Protein kinase-like (PK-like)"/>
    <property type="match status" value="1"/>
</dbReference>
<accession>A0A3A8NVF4</accession>
<dbReference type="Proteomes" id="UP000272888">
    <property type="component" value="Unassembled WGS sequence"/>
</dbReference>
<evidence type="ECO:0000256" key="1">
    <source>
        <dbReference type="PROSITE-ProRule" id="PRU10141"/>
    </source>
</evidence>
<dbReference type="CDD" id="cd00180">
    <property type="entry name" value="PKc"/>
    <property type="match status" value="1"/>
</dbReference>
<protein>
    <recommendedName>
        <fullName evidence="2">Protein kinase domain-containing protein</fullName>
    </recommendedName>
</protein>
<feature type="binding site" evidence="1">
    <location>
        <position position="152"/>
    </location>
    <ligand>
        <name>ATP</name>
        <dbReference type="ChEBI" id="CHEBI:30616"/>
    </ligand>
</feature>
<dbReference type="SMART" id="SM00220">
    <property type="entry name" value="S_TKc"/>
    <property type="match status" value="1"/>
</dbReference>
<feature type="domain" description="Protein kinase" evidence="2">
    <location>
        <begin position="125"/>
        <end position="347"/>
    </location>
</feature>
<dbReference type="AlphaFoldDB" id="A0A3A8NVF4"/>
<keyword evidence="1" id="KW-0547">Nucleotide-binding</keyword>
<name>A0A3A8NVF4_9BACT</name>
<sequence length="347" mass="36740">MRLQLGALTEDSAKALALELARHSGGTFDDAEILEITTAITGAIPAAAQGAPLVQLDPMKVLQGLDVSTAKAKVLRFCLAARKTYQPASATVVTVVPTSGAASMPVVPQPGPSAPPLPRQVGPWTFTNILLGAGGFGRVYLAREGTSLLAVKQLTNSEEARLEYEAMRGLKHPAIPIPLRVFQSFLALEYINGDSLRKHAPMPPWGIRVVGAQIASALTYLHAQGRCHADIKLANIMLDRVALARKSANCVKLIDFGLARRVNVSEGQGPYLADIRMLGRVLFQLAMGPDAEPPLRPLSAPRLASIGPRLAQVINLCLHAGPATPVTALGVHRHLHATSAVGGYQDA</sequence>
<dbReference type="InterPro" id="IPR011009">
    <property type="entry name" value="Kinase-like_dom_sf"/>
</dbReference>
<dbReference type="Pfam" id="PF00069">
    <property type="entry name" value="Pkinase"/>
    <property type="match status" value="1"/>
</dbReference>
<dbReference type="EMBL" id="RAWB01000530">
    <property type="protein sequence ID" value="RKH47180.1"/>
    <property type="molecule type" value="Genomic_DNA"/>
</dbReference>
<dbReference type="GO" id="GO:0007165">
    <property type="term" value="P:signal transduction"/>
    <property type="evidence" value="ECO:0007669"/>
    <property type="project" value="TreeGrafter"/>
</dbReference>
<keyword evidence="1" id="KW-0067">ATP-binding</keyword>
<comment type="caution">
    <text evidence="3">The sequence shown here is derived from an EMBL/GenBank/DDBJ whole genome shotgun (WGS) entry which is preliminary data.</text>
</comment>
<keyword evidence="4" id="KW-1185">Reference proteome</keyword>
<dbReference type="GO" id="GO:0004672">
    <property type="term" value="F:protein kinase activity"/>
    <property type="evidence" value="ECO:0007669"/>
    <property type="project" value="InterPro"/>
</dbReference>
<dbReference type="PANTHER" id="PTHR48011:SF4">
    <property type="entry name" value="MITOGEN-ACTIVATED PROTEIN KINASE KINASE KINASE 19"/>
    <property type="match status" value="1"/>
</dbReference>
<evidence type="ECO:0000313" key="3">
    <source>
        <dbReference type="EMBL" id="RKH47180.1"/>
    </source>
</evidence>
<gene>
    <name evidence="3" type="ORF">D7V93_34150</name>
</gene>
<reference evidence="4" key="1">
    <citation type="submission" date="2018-09" db="EMBL/GenBank/DDBJ databases">
        <authorList>
            <person name="Livingstone P.G."/>
            <person name="Whitworth D.E."/>
        </authorList>
    </citation>
    <scope>NUCLEOTIDE SEQUENCE [LARGE SCALE GENOMIC DNA]</scope>
    <source>
        <strain evidence="4">CA051B</strain>
    </source>
</reference>
<organism evidence="3 4">
    <name type="scientific">Corallococcus llansteffanensis</name>
    <dbReference type="NCBI Taxonomy" id="2316731"/>
    <lineage>
        <taxon>Bacteria</taxon>
        <taxon>Pseudomonadati</taxon>
        <taxon>Myxococcota</taxon>
        <taxon>Myxococcia</taxon>
        <taxon>Myxococcales</taxon>
        <taxon>Cystobacterineae</taxon>
        <taxon>Myxococcaceae</taxon>
        <taxon>Corallococcus</taxon>
    </lineage>
</organism>
<proteinExistence type="predicted"/>
<dbReference type="Gene3D" id="1.10.510.10">
    <property type="entry name" value="Transferase(Phosphotransferase) domain 1"/>
    <property type="match status" value="1"/>
</dbReference>
<evidence type="ECO:0000259" key="2">
    <source>
        <dbReference type="PROSITE" id="PS50011"/>
    </source>
</evidence>
<dbReference type="InterPro" id="IPR000719">
    <property type="entry name" value="Prot_kinase_dom"/>
</dbReference>
<dbReference type="RefSeq" id="WP_120647361.1">
    <property type="nucleotide sequence ID" value="NZ_RAWB01000530.1"/>
</dbReference>
<dbReference type="GO" id="GO:0005524">
    <property type="term" value="F:ATP binding"/>
    <property type="evidence" value="ECO:0007669"/>
    <property type="project" value="UniProtKB-UniRule"/>
</dbReference>
<dbReference type="InterPro" id="IPR017441">
    <property type="entry name" value="Protein_kinase_ATP_BS"/>
</dbReference>
<dbReference type="InterPro" id="IPR052751">
    <property type="entry name" value="Plant_MAPKKK"/>
</dbReference>
<dbReference type="PROSITE" id="PS50011">
    <property type="entry name" value="PROTEIN_KINASE_DOM"/>
    <property type="match status" value="1"/>
</dbReference>
<evidence type="ECO:0000313" key="4">
    <source>
        <dbReference type="Proteomes" id="UP000272888"/>
    </source>
</evidence>
<dbReference type="PANTHER" id="PTHR48011">
    <property type="entry name" value="CCR4-NOT TRANSCRIPTIONAL COMPLEX SUBUNIT CAF120-RELATED"/>
    <property type="match status" value="1"/>
</dbReference>